<evidence type="ECO:0000313" key="1">
    <source>
        <dbReference type="EMBL" id="THG41666.1"/>
    </source>
</evidence>
<reference evidence="1 2" key="1">
    <citation type="submission" date="2019-04" db="EMBL/GenBank/DDBJ databases">
        <title>Microbes associate with the intestines of laboratory mice.</title>
        <authorList>
            <person name="Navarre W."/>
            <person name="Wong E."/>
            <person name="Huang K.C."/>
            <person name="Tropini C."/>
            <person name="Ng K."/>
            <person name="Yu B."/>
        </authorList>
    </citation>
    <scope>NUCLEOTIDE SEQUENCE [LARGE SCALE GENOMIC DNA]</scope>
    <source>
        <strain evidence="1 2">NM83_B4-11</strain>
    </source>
</reference>
<sequence>MNVAILAGLLLGAPQPEAHHVEIDHQGQRVDVTYQSATDVIHKQVGAVGAAGRGSTLRCVWRANISVAREARSTAGHVLARTIAGDAPVEGSRAGWCSAQRGAIAQDIAARTAGTRAHLLAVAERDREVLALELDTAHAAGRS</sequence>
<organism evidence="1 2">
    <name type="scientific">Sphingomonas olei</name>
    <dbReference type="NCBI Taxonomy" id="1886787"/>
    <lineage>
        <taxon>Bacteria</taxon>
        <taxon>Pseudomonadati</taxon>
        <taxon>Pseudomonadota</taxon>
        <taxon>Alphaproteobacteria</taxon>
        <taxon>Sphingomonadales</taxon>
        <taxon>Sphingomonadaceae</taxon>
        <taxon>Sphingomonas</taxon>
    </lineage>
</organism>
<keyword evidence="2" id="KW-1185">Reference proteome</keyword>
<accession>A0ABY2QKN0</accession>
<gene>
    <name evidence="1" type="ORF">E5988_03980</name>
</gene>
<name>A0ABY2QKN0_9SPHN</name>
<dbReference type="EMBL" id="SSTI01000002">
    <property type="protein sequence ID" value="THG41666.1"/>
    <property type="molecule type" value="Genomic_DNA"/>
</dbReference>
<evidence type="ECO:0008006" key="3">
    <source>
        <dbReference type="Google" id="ProtNLM"/>
    </source>
</evidence>
<dbReference type="Proteomes" id="UP000308038">
    <property type="component" value="Unassembled WGS sequence"/>
</dbReference>
<dbReference type="RefSeq" id="WP_136450799.1">
    <property type="nucleotide sequence ID" value="NZ_SSTI01000002.1"/>
</dbReference>
<protein>
    <recommendedName>
        <fullName evidence="3">UrcA family protein</fullName>
    </recommendedName>
</protein>
<evidence type="ECO:0000313" key="2">
    <source>
        <dbReference type="Proteomes" id="UP000308038"/>
    </source>
</evidence>
<proteinExistence type="predicted"/>
<comment type="caution">
    <text evidence="1">The sequence shown here is derived from an EMBL/GenBank/DDBJ whole genome shotgun (WGS) entry which is preliminary data.</text>
</comment>